<dbReference type="InterPro" id="IPR036754">
    <property type="entry name" value="YbaK/aa-tRNA-synt-asso_dom_sf"/>
</dbReference>
<dbReference type="OrthoDB" id="5145315at2"/>
<gene>
    <name evidence="2" type="ORF">X907_2892</name>
</gene>
<evidence type="ECO:0000256" key="1">
    <source>
        <dbReference type="ARBA" id="ARBA00010201"/>
    </source>
</evidence>
<dbReference type="CDD" id="cd04335">
    <property type="entry name" value="PrdX_deacylase"/>
    <property type="match status" value="1"/>
</dbReference>
<dbReference type="EMBL" id="CP018911">
    <property type="protein sequence ID" value="AZU05397.1"/>
    <property type="molecule type" value="Genomic_DNA"/>
</dbReference>
<proteinExistence type="inferred from homology"/>
<keyword evidence="2" id="KW-0378">Hydrolase</keyword>
<dbReference type="Pfam" id="PF04073">
    <property type="entry name" value="tRNA_edit"/>
    <property type="match status" value="1"/>
</dbReference>
<dbReference type="InterPro" id="IPR007214">
    <property type="entry name" value="YbaK/aa-tRNA-synth-assoc-dom"/>
</dbReference>
<dbReference type="GO" id="GO:0002161">
    <property type="term" value="F:aminoacyl-tRNA deacylase activity"/>
    <property type="evidence" value="ECO:0007669"/>
    <property type="project" value="InterPro"/>
</dbReference>
<dbReference type="PANTHER" id="PTHR31423">
    <property type="entry name" value="YBAK DOMAIN-CONTAINING PROTEIN"/>
    <property type="match status" value="1"/>
</dbReference>
<dbReference type="Gene3D" id="3.90.960.10">
    <property type="entry name" value="YbaK/aminoacyl-tRNA synthetase-associated domain"/>
    <property type="match status" value="1"/>
</dbReference>
<dbReference type="KEGG" id="gak:X907_2892"/>
<reference evidence="2 3" key="1">
    <citation type="submission" date="2016-12" db="EMBL/GenBank/DDBJ databases">
        <title>The genome of dimorphic prosthecate Glycocaulis alkaliphilus 6b-8t, isolated from crude oil dictates its adaptability in petroleum environments.</title>
        <authorList>
            <person name="Wu X.-L."/>
            <person name="Geng S."/>
        </authorList>
    </citation>
    <scope>NUCLEOTIDE SEQUENCE [LARGE SCALE GENOMIC DNA]</scope>
    <source>
        <strain evidence="2 3">6B-8</strain>
    </source>
</reference>
<evidence type="ECO:0000313" key="2">
    <source>
        <dbReference type="EMBL" id="AZU05397.1"/>
    </source>
</evidence>
<name>A0A3T0EDM8_9PROT</name>
<dbReference type="InterPro" id="IPR040285">
    <property type="entry name" value="ProX/PRXD1"/>
</dbReference>
<dbReference type="Proteomes" id="UP000286954">
    <property type="component" value="Chromosome"/>
</dbReference>
<protein>
    <submittedName>
        <fullName evidence="2">Ala-tRNA hydrolase</fullName>
    </submittedName>
</protein>
<dbReference type="FunFam" id="3.90.960.10:FF:000005">
    <property type="entry name" value="Putative prolyl-tRNA synthetase"/>
    <property type="match status" value="1"/>
</dbReference>
<dbReference type="SUPFAM" id="SSF55826">
    <property type="entry name" value="YbaK/ProRS associated domain"/>
    <property type="match status" value="1"/>
</dbReference>
<accession>A0A3T0EDM8</accession>
<organism evidence="2 3">
    <name type="scientific">Glycocaulis alkaliphilus</name>
    <dbReference type="NCBI Taxonomy" id="1434191"/>
    <lineage>
        <taxon>Bacteria</taxon>
        <taxon>Pseudomonadati</taxon>
        <taxon>Pseudomonadota</taxon>
        <taxon>Alphaproteobacteria</taxon>
        <taxon>Maricaulales</taxon>
        <taxon>Maricaulaceae</taxon>
        <taxon>Glycocaulis</taxon>
    </lineage>
</organism>
<keyword evidence="3" id="KW-1185">Reference proteome</keyword>
<dbReference type="RefSeq" id="WP_127569152.1">
    <property type="nucleotide sequence ID" value="NZ_BMFB01000004.1"/>
</dbReference>
<comment type="similarity">
    <text evidence="1">Belongs to the PRORSD1 family.</text>
</comment>
<dbReference type="PANTHER" id="PTHR31423:SF3">
    <property type="entry name" value="PROLYL-TRNA SYNTHETASE ASSOCIATED DOMAIN-CONTAINING PROTEIN 1-RELATED"/>
    <property type="match status" value="1"/>
</dbReference>
<dbReference type="AlphaFoldDB" id="A0A3T0EDM8"/>
<sequence>MTVSDPAPPLPAPPVTRESLLGFLDALGIAHTTHDHAPVFTVAESDQIKAHMPGGHTKNLFLKDKKGNLVLISAEHSTTIELKRLHERLGCGRLSFGSAERLEEALGVTPGSVTAFALVNDPQRRVRFILDAALMTHETVNFHPLKNDATTAISRDGLLAFLAALGREPEIMDFTAVA</sequence>
<evidence type="ECO:0000313" key="3">
    <source>
        <dbReference type="Proteomes" id="UP000286954"/>
    </source>
</evidence>